<dbReference type="AlphaFoldDB" id="A0A381V4V0"/>
<feature type="transmembrane region" description="Helical" evidence="1">
    <location>
        <begin position="51"/>
        <end position="72"/>
    </location>
</feature>
<accession>A0A381V4V0</accession>
<reference evidence="2" key="1">
    <citation type="submission" date="2018-05" db="EMBL/GenBank/DDBJ databases">
        <authorList>
            <person name="Lanie J.A."/>
            <person name="Ng W.-L."/>
            <person name="Kazmierczak K.M."/>
            <person name="Andrzejewski T.M."/>
            <person name="Davidsen T.M."/>
            <person name="Wayne K.J."/>
            <person name="Tettelin H."/>
            <person name="Glass J.I."/>
            <person name="Rusch D."/>
            <person name="Podicherti R."/>
            <person name="Tsui H.-C.T."/>
            <person name="Winkler M.E."/>
        </authorList>
    </citation>
    <scope>NUCLEOTIDE SEQUENCE</scope>
</reference>
<evidence type="ECO:0000256" key="1">
    <source>
        <dbReference type="SAM" id="Phobius"/>
    </source>
</evidence>
<proteinExistence type="predicted"/>
<keyword evidence="1" id="KW-0812">Transmembrane</keyword>
<sequence length="151" mass="17688">MRNNLGFRGWFYFRQGWSVYFAFIFAAVNTLTVTYFLAIDNYPFLKDVFPSFVHYIAIVVLIGIPILVLVGYAHYKRTASFKAEADIHIEANPHLRRILTNTEIMLSMSLQLSELSMKLMNNEKLTSDEMNNLKQLQIEFQKQIGDRRIRD</sequence>
<dbReference type="EMBL" id="UINC01007728">
    <property type="protein sequence ID" value="SVA34808.1"/>
    <property type="molecule type" value="Genomic_DNA"/>
</dbReference>
<protein>
    <submittedName>
        <fullName evidence="2">Uncharacterized protein</fullName>
    </submittedName>
</protein>
<feature type="transmembrane region" description="Helical" evidence="1">
    <location>
        <begin position="20"/>
        <end position="39"/>
    </location>
</feature>
<name>A0A381V4V0_9ZZZZ</name>
<keyword evidence="1" id="KW-1133">Transmembrane helix</keyword>
<gene>
    <name evidence="2" type="ORF">METZ01_LOCUS87662</name>
</gene>
<evidence type="ECO:0000313" key="2">
    <source>
        <dbReference type="EMBL" id="SVA34808.1"/>
    </source>
</evidence>
<organism evidence="2">
    <name type="scientific">marine metagenome</name>
    <dbReference type="NCBI Taxonomy" id="408172"/>
    <lineage>
        <taxon>unclassified sequences</taxon>
        <taxon>metagenomes</taxon>
        <taxon>ecological metagenomes</taxon>
    </lineage>
</organism>
<keyword evidence="1" id="KW-0472">Membrane</keyword>